<evidence type="ECO:0000313" key="1">
    <source>
        <dbReference type="EMBL" id="KAK4041658.1"/>
    </source>
</evidence>
<gene>
    <name evidence="1" type="ORF">C8A01DRAFT_14593</name>
</gene>
<dbReference type="Proteomes" id="UP001303115">
    <property type="component" value="Unassembled WGS sequence"/>
</dbReference>
<name>A0AAN6PIL8_9PEZI</name>
<keyword evidence="2" id="KW-1185">Reference proteome</keyword>
<reference evidence="2" key="1">
    <citation type="journal article" date="2023" name="Mol. Phylogenet. Evol.">
        <title>Genome-scale phylogeny and comparative genomics of the fungal order Sordariales.</title>
        <authorList>
            <person name="Hensen N."/>
            <person name="Bonometti L."/>
            <person name="Westerberg I."/>
            <person name="Brannstrom I.O."/>
            <person name="Guillou S."/>
            <person name="Cros-Aarteil S."/>
            <person name="Calhoun S."/>
            <person name="Haridas S."/>
            <person name="Kuo A."/>
            <person name="Mondo S."/>
            <person name="Pangilinan J."/>
            <person name="Riley R."/>
            <person name="LaButti K."/>
            <person name="Andreopoulos B."/>
            <person name="Lipzen A."/>
            <person name="Chen C."/>
            <person name="Yan M."/>
            <person name="Daum C."/>
            <person name="Ng V."/>
            <person name="Clum A."/>
            <person name="Steindorff A."/>
            <person name="Ohm R.A."/>
            <person name="Martin F."/>
            <person name="Silar P."/>
            <person name="Natvig D.O."/>
            <person name="Lalanne C."/>
            <person name="Gautier V."/>
            <person name="Ament-Velasquez S.L."/>
            <person name="Kruys A."/>
            <person name="Hutchinson M.I."/>
            <person name="Powell A.J."/>
            <person name="Barry K."/>
            <person name="Miller A.N."/>
            <person name="Grigoriev I.V."/>
            <person name="Debuchy R."/>
            <person name="Gladieux P."/>
            <person name="Hiltunen Thoren M."/>
            <person name="Johannesson H."/>
        </authorList>
    </citation>
    <scope>NUCLEOTIDE SEQUENCE [LARGE SCALE GENOMIC DNA]</scope>
    <source>
        <strain evidence="2">CBS 284.82</strain>
    </source>
</reference>
<evidence type="ECO:0000313" key="2">
    <source>
        <dbReference type="Proteomes" id="UP001303115"/>
    </source>
</evidence>
<feature type="non-terminal residue" evidence="1">
    <location>
        <position position="1"/>
    </location>
</feature>
<sequence>VRRKPRCGAVRRRQEKGRLLQPQLWACIWAAGYLLEGTRDELVSRAANDRRIRPSAIARTAGCRVKREGQQPATAVSGCPQTAEAHHHRSICWQAEKDGMSQTSISSTVLGGRNMIRRLSLRDQHQRPQLKALAASVSS</sequence>
<proteinExistence type="predicted"/>
<protein>
    <submittedName>
        <fullName evidence="1">Uncharacterized protein</fullName>
    </submittedName>
</protein>
<comment type="caution">
    <text evidence="1">The sequence shown here is derived from an EMBL/GenBank/DDBJ whole genome shotgun (WGS) entry which is preliminary data.</text>
</comment>
<dbReference type="EMBL" id="MU854353">
    <property type="protein sequence ID" value="KAK4041658.1"/>
    <property type="molecule type" value="Genomic_DNA"/>
</dbReference>
<organism evidence="1 2">
    <name type="scientific">Parachaetomium inaequale</name>
    <dbReference type="NCBI Taxonomy" id="2588326"/>
    <lineage>
        <taxon>Eukaryota</taxon>
        <taxon>Fungi</taxon>
        <taxon>Dikarya</taxon>
        <taxon>Ascomycota</taxon>
        <taxon>Pezizomycotina</taxon>
        <taxon>Sordariomycetes</taxon>
        <taxon>Sordariomycetidae</taxon>
        <taxon>Sordariales</taxon>
        <taxon>Chaetomiaceae</taxon>
        <taxon>Parachaetomium</taxon>
    </lineage>
</organism>
<dbReference type="AlphaFoldDB" id="A0AAN6PIL8"/>
<accession>A0AAN6PIL8</accession>